<dbReference type="EMBL" id="JAVRQU010000027">
    <property type="protein sequence ID" value="KAK5689997.1"/>
    <property type="molecule type" value="Genomic_DNA"/>
</dbReference>
<protein>
    <recommendedName>
        <fullName evidence="2">DUF8035 domain-containing protein</fullName>
    </recommendedName>
</protein>
<feature type="compositionally biased region" description="Basic and acidic residues" evidence="1">
    <location>
        <begin position="132"/>
        <end position="142"/>
    </location>
</feature>
<feature type="region of interest" description="Disordered" evidence="1">
    <location>
        <begin position="132"/>
        <end position="177"/>
    </location>
</feature>
<feature type="region of interest" description="Disordered" evidence="1">
    <location>
        <begin position="538"/>
        <end position="561"/>
    </location>
</feature>
<feature type="domain" description="DUF8035" evidence="2">
    <location>
        <begin position="291"/>
        <end position="344"/>
    </location>
</feature>
<accession>A0AAN7VZM5</accession>
<dbReference type="Pfam" id="PF26118">
    <property type="entry name" value="DUF8035"/>
    <property type="match status" value="1"/>
</dbReference>
<feature type="region of interest" description="Disordered" evidence="1">
    <location>
        <begin position="1"/>
        <end position="115"/>
    </location>
</feature>
<reference evidence="3" key="1">
    <citation type="submission" date="2023-08" db="EMBL/GenBank/DDBJ databases">
        <title>Black Yeasts Isolated from many extreme environments.</title>
        <authorList>
            <person name="Coleine C."/>
            <person name="Stajich J.E."/>
            <person name="Selbmann L."/>
        </authorList>
    </citation>
    <scope>NUCLEOTIDE SEQUENCE</scope>
    <source>
        <strain evidence="3">CCFEE 5810</strain>
    </source>
</reference>
<name>A0AAN7VZM5_9PEZI</name>
<sequence length="603" mass="69579">MSRFGGGPPPPRSSAGDNLAYGDIPQRWDRDRFERFGSGRPAPGPPAQHFEEEYRYTERDRPGRRDVAVADRIDERGPGGQSYHERDRYVEEDRFAPPSAGRPRRRTDRELFGDVDPREIAEMALQPYRRKHEDDFEIERQRAPVAAPRPGLLRRQSSLDTFDRRPAASRYGDREEEVVRRLPAYQPVPLPIRRHEDIYEEEEARYRAPVDYREVEIQRERSVHRRRGGGEDMKSSKAPSEAPTRKTRSTRAKSVTTRRTSPSSESSESFSEVDKAESIRESIAETRRGFKKGKTRMPKRLVRSEAIQDLGYPYDEEENFYVLRIALEKDQIDEVIKISEQYKEGGNKTVYRFEEKIHEQIPVAAMPPPPMGEHEVIEKTEWINPPTVIMTGGNARSERARTVRAPSPSAQSSVSRRISPARTTRTRSRRPSSPGTYVEERRTVFEERGPPPMMPPPPPGSIPVPSEYYEERRTVIDERFPPPPPPGAPGSPLGGALVVRERTDYRSDRDIQSEIRQLEAERRALRLEREAEEKRDMALRLRTDGRGGGMTEEEYQMVEYREGGRRGDREVLQIVERERSPKRDVVRVEKDRKGRLALVRSAH</sequence>
<dbReference type="Proteomes" id="UP001310594">
    <property type="component" value="Unassembled WGS sequence"/>
</dbReference>
<evidence type="ECO:0000313" key="4">
    <source>
        <dbReference type="Proteomes" id="UP001310594"/>
    </source>
</evidence>
<feature type="compositionally biased region" description="Pro residues" evidence="1">
    <location>
        <begin position="450"/>
        <end position="460"/>
    </location>
</feature>
<feature type="compositionally biased region" description="Basic and acidic residues" evidence="1">
    <location>
        <begin position="49"/>
        <end position="95"/>
    </location>
</feature>
<evidence type="ECO:0000256" key="1">
    <source>
        <dbReference type="SAM" id="MobiDB-lite"/>
    </source>
</evidence>
<feature type="compositionally biased region" description="Low complexity" evidence="1">
    <location>
        <begin position="254"/>
        <end position="270"/>
    </location>
</feature>
<organism evidence="3 4">
    <name type="scientific">Elasticomyces elasticus</name>
    <dbReference type="NCBI Taxonomy" id="574655"/>
    <lineage>
        <taxon>Eukaryota</taxon>
        <taxon>Fungi</taxon>
        <taxon>Dikarya</taxon>
        <taxon>Ascomycota</taxon>
        <taxon>Pezizomycotina</taxon>
        <taxon>Dothideomycetes</taxon>
        <taxon>Dothideomycetidae</taxon>
        <taxon>Mycosphaerellales</taxon>
        <taxon>Teratosphaeriaceae</taxon>
        <taxon>Elasticomyces</taxon>
    </lineage>
</organism>
<dbReference type="InterPro" id="IPR058348">
    <property type="entry name" value="DUF8035"/>
</dbReference>
<proteinExistence type="predicted"/>
<feature type="region of interest" description="Disordered" evidence="1">
    <location>
        <begin position="394"/>
        <end position="460"/>
    </location>
</feature>
<evidence type="ECO:0000313" key="3">
    <source>
        <dbReference type="EMBL" id="KAK5689997.1"/>
    </source>
</evidence>
<feature type="compositionally biased region" description="Basic and acidic residues" evidence="1">
    <location>
        <begin position="161"/>
        <end position="177"/>
    </location>
</feature>
<feature type="region of interest" description="Disordered" evidence="1">
    <location>
        <begin position="218"/>
        <end position="278"/>
    </location>
</feature>
<gene>
    <name evidence="3" type="ORF">LTR97_012480</name>
</gene>
<feature type="compositionally biased region" description="Basic and acidic residues" evidence="1">
    <location>
        <begin position="26"/>
        <end position="37"/>
    </location>
</feature>
<comment type="caution">
    <text evidence="3">The sequence shown here is derived from an EMBL/GenBank/DDBJ whole genome shotgun (WGS) entry which is preliminary data.</text>
</comment>
<dbReference type="AlphaFoldDB" id="A0AAN7VZM5"/>
<evidence type="ECO:0000259" key="2">
    <source>
        <dbReference type="Pfam" id="PF26118"/>
    </source>
</evidence>
<feature type="compositionally biased region" description="Basic and acidic residues" evidence="1">
    <location>
        <begin position="438"/>
        <end position="449"/>
    </location>
</feature>